<name>A0A2P2MK60_RHIMU</name>
<dbReference type="EMBL" id="GGEC01050088">
    <property type="protein sequence ID" value="MBX30572.1"/>
    <property type="molecule type" value="Transcribed_RNA"/>
</dbReference>
<reference evidence="1" key="1">
    <citation type="submission" date="2018-02" db="EMBL/GenBank/DDBJ databases">
        <title>Rhizophora mucronata_Transcriptome.</title>
        <authorList>
            <person name="Meera S.P."/>
            <person name="Sreeshan A."/>
            <person name="Augustine A."/>
        </authorList>
    </citation>
    <scope>NUCLEOTIDE SEQUENCE</scope>
    <source>
        <tissue evidence="1">Leaf</tissue>
    </source>
</reference>
<organism evidence="1">
    <name type="scientific">Rhizophora mucronata</name>
    <name type="common">Asiatic mangrove</name>
    <dbReference type="NCBI Taxonomy" id="61149"/>
    <lineage>
        <taxon>Eukaryota</taxon>
        <taxon>Viridiplantae</taxon>
        <taxon>Streptophyta</taxon>
        <taxon>Embryophyta</taxon>
        <taxon>Tracheophyta</taxon>
        <taxon>Spermatophyta</taxon>
        <taxon>Magnoliopsida</taxon>
        <taxon>eudicotyledons</taxon>
        <taxon>Gunneridae</taxon>
        <taxon>Pentapetalae</taxon>
        <taxon>rosids</taxon>
        <taxon>fabids</taxon>
        <taxon>Malpighiales</taxon>
        <taxon>Rhizophoraceae</taxon>
        <taxon>Rhizophora</taxon>
    </lineage>
</organism>
<sequence>MDRSFKHSSYCLLLSGLSLSHTTQLLCYSWHVFLLLSRKSFDF</sequence>
<proteinExistence type="predicted"/>
<protein>
    <submittedName>
        <fullName evidence="1">Uncharacterized protein</fullName>
    </submittedName>
</protein>
<dbReference type="AlphaFoldDB" id="A0A2P2MK60"/>
<accession>A0A2P2MK60</accession>
<evidence type="ECO:0000313" key="1">
    <source>
        <dbReference type="EMBL" id="MBX30572.1"/>
    </source>
</evidence>